<gene>
    <name evidence="2" type="ORF">OSB1V03_LOCUS21871</name>
</gene>
<sequence>MHNRSNKVYTINSIIGVRATLYTGVTKGVVKKDRRDIRVGPKADEEIAVLVTYNEYEKYLTDQIMANYYAMDDFRLRMPDIIIQIIGDIIQGKPFTCNASLLLKDQIIRIGLECH</sequence>
<name>A0A7R9LUQ0_9ACAR</name>
<dbReference type="SUPFAM" id="SSF49309">
    <property type="entry name" value="Transglutaminase, two C-terminal domains"/>
    <property type="match status" value="1"/>
</dbReference>
<proteinExistence type="predicted"/>
<evidence type="ECO:0000259" key="1">
    <source>
        <dbReference type="Pfam" id="PF00927"/>
    </source>
</evidence>
<feature type="domain" description="Transglutaminase C-terminal" evidence="1">
    <location>
        <begin position="2"/>
        <end position="62"/>
    </location>
</feature>
<dbReference type="InterPro" id="IPR013783">
    <property type="entry name" value="Ig-like_fold"/>
</dbReference>
<dbReference type="Pfam" id="PF00927">
    <property type="entry name" value="Transglut_C"/>
    <property type="match status" value="1"/>
</dbReference>
<dbReference type="InterPro" id="IPR036238">
    <property type="entry name" value="Transglutaminase_C_sf"/>
</dbReference>
<accession>A0A7R9LUQ0</accession>
<dbReference type="GO" id="GO:0003810">
    <property type="term" value="F:protein-glutamine gamma-glutamyltransferase activity"/>
    <property type="evidence" value="ECO:0007669"/>
    <property type="project" value="InterPro"/>
</dbReference>
<dbReference type="AlphaFoldDB" id="A0A7R9LUQ0"/>
<protein>
    <recommendedName>
        <fullName evidence="1">Transglutaminase C-terminal domain-containing protein</fullName>
    </recommendedName>
</protein>
<reference evidence="2" key="1">
    <citation type="submission" date="2020-11" db="EMBL/GenBank/DDBJ databases">
        <authorList>
            <person name="Tran Van P."/>
        </authorList>
    </citation>
    <scope>NUCLEOTIDE SEQUENCE</scope>
</reference>
<dbReference type="EMBL" id="CAJPIZ010042990">
    <property type="protein sequence ID" value="CAG2121925.1"/>
    <property type="molecule type" value="Genomic_DNA"/>
</dbReference>
<dbReference type="InterPro" id="IPR008958">
    <property type="entry name" value="Transglutaminase_C"/>
</dbReference>
<evidence type="ECO:0000313" key="2">
    <source>
        <dbReference type="EMBL" id="CAD7648307.1"/>
    </source>
</evidence>
<evidence type="ECO:0000313" key="3">
    <source>
        <dbReference type="Proteomes" id="UP000759131"/>
    </source>
</evidence>
<dbReference type="Gene3D" id="2.60.40.10">
    <property type="entry name" value="Immunoglobulins"/>
    <property type="match status" value="1"/>
</dbReference>
<organism evidence="2">
    <name type="scientific">Medioppia subpectinata</name>
    <dbReference type="NCBI Taxonomy" id="1979941"/>
    <lineage>
        <taxon>Eukaryota</taxon>
        <taxon>Metazoa</taxon>
        <taxon>Ecdysozoa</taxon>
        <taxon>Arthropoda</taxon>
        <taxon>Chelicerata</taxon>
        <taxon>Arachnida</taxon>
        <taxon>Acari</taxon>
        <taxon>Acariformes</taxon>
        <taxon>Sarcoptiformes</taxon>
        <taxon>Oribatida</taxon>
        <taxon>Brachypylina</taxon>
        <taxon>Oppioidea</taxon>
        <taxon>Oppiidae</taxon>
        <taxon>Medioppia</taxon>
    </lineage>
</organism>
<keyword evidence="3" id="KW-1185">Reference proteome</keyword>
<dbReference type="Proteomes" id="UP000759131">
    <property type="component" value="Unassembled WGS sequence"/>
</dbReference>
<dbReference type="EMBL" id="OC897565">
    <property type="protein sequence ID" value="CAD7648307.1"/>
    <property type="molecule type" value="Genomic_DNA"/>
</dbReference>